<evidence type="ECO:0000313" key="2">
    <source>
        <dbReference type="EMBL" id="CDJ34157.1"/>
    </source>
</evidence>
<feature type="region of interest" description="Disordered" evidence="1">
    <location>
        <begin position="20"/>
        <end position="53"/>
    </location>
</feature>
<dbReference type="VEuPathDB" id="ToxoDB:EMH_0060240"/>
<dbReference type="InterPro" id="IPR056349">
    <property type="entry name" value="Microp_apicomplexa_10"/>
</dbReference>
<name>U6KD25_9EIME</name>
<evidence type="ECO:0000313" key="3">
    <source>
        <dbReference type="Proteomes" id="UP000030744"/>
    </source>
</evidence>
<keyword evidence="3" id="KW-1185">Reference proteome</keyword>
<protein>
    <submittedName>
        <fullName evidence="2">Uncharacterized protein</fullName>
    </submittedName>
</protein>
<dbReference type="AlphaFoldDB" id="U6KD25"/>
<reference evidence="2" key="1">
    <citation type="submission" date="2013-10" db="EMBL/GenBank/DDBJ databases">
        <title>Genomic analysis of the causative agents of coccidiosis in chickens.</title>
        <authorList>
            <person name="Reid A.J."/>
            <person name="Blake D."/>
            <person name="Billington K."/>
            <person name="Browne H."/>
            <person name="Dunn M."/>
            <person name="Hung S."/>
            <person name="Kawahara F."/>
            <person name="Miranda-Saavedra D."/>
            <person name="Mourier T."/>
            <person name="Nagra H."/>
            <person name="Otto T.D."/>
            <person name="Rawlings N."/>
            <person name="Sanchez A."/>
            <person name="Sanders M."/>
            <person name="Subramaniam C."/>
            <person name="Tay Y."/>
            <person name="Dear P."/>
            <person name="Doerig C."/>
            <person name="Gruber A."/>
            <person name="Parkinson J."/>
            <person name="Shirley M."/>
            <person name="Wan K.L."/>
            <person name="Berriman M."/>
            <person name="Tomley F."/>
            <person name="Pain A."/>
        </authorList>
    </citation>
    <scope>NUCLEOTIDE SEQUENCE [LARGE SCALE GENOMIC DNA]</scope>
    <source>
        <strain evidence="2">Houghton</strain>
    </source>
</reference>
<reference evidence="2" key="2">
    <citation type="submission" date="2013-10" db="EMBL/GenBank/DDBJ databases">
        <authorList>
            <person name="Aslett M."/>
        </authorList>
    </citation>
    <scope>NUCLEOTIDE SEQUENCE [LARGE SCALE GENOMIC DNA]</scope>
    <source>
        <strain evidence="2">Houghton</strain>
    </source>
</reference>
<evidence type="ECO:0000256" key="1">
    <source>
        <dbReference type="SAM" id="MobiDB-lite"/>
    </source>
</evidence>
<accession>U6KD25</accession>
<dbReference type="Proteomes" id="UP000030744">
    <property type="component" value="Unassembled WGS sequence"/>
</dbReference>
<feature type="compositionally biased region" description="Polar residues" evidence="1">
    <location>
        <begin position="31"/>
        <end position="46"/>
    </location>
</feature>
<dbReference type="RefSeq" id="XP_013356720.1">
    <property type="nucleotide sequence ID" value="XM_013501266.1"/>
</dbReference>
<dbReference type="EMBL" id="HG686169">
    <property type="protein sequence ID" value="CDJ34157.1"/>
    <property type="molecule type" value="Genomic_DNA"/>
</dbReference>
<organism evidence="2 3">
    <name type="scientific">Eimeria mitis</name>
    <dbReference type="NCBI Taxonomy" id="44415"/>
    <lineage>
        <taxon>Eukaryota</taxon>
        <taxon>Sar</taxon>
        <taxon>Alveolata</taxon>
        <taxon>Apicomplexa</taxon>
        <taxon>Conoidasida</taxon>
        <taxon>Coccidia</taxon>
        <taxon>Eucoccidiorida</taxon>
        <taxon>Eimeriorina</taxon>
        <taxon>Eimeriidae</taxon>
        <taxon>Eimeria</taxon>
    </lineage>
</organism>
<sequence length="150" mass="17193">MIGHARLVRQIHRLIGTTDGFLAGHGRRTPQTRFSSSLTAPPNFSETPDEADRATYGRRTRKEYWFSPDLKSPSVELPSGKQCFVFNAKRDQDGELEPVLCFVDRQGRRLMWMDAEELREFEKLIPRLEEYFKLCSTDELSGPAPDASND</sequence>
<dbReference type="Pfam" id="PF23519">
    <property type="entry name" value="Microp_apicomplexa_10"/>
    <property type="match status" value="1"/>
</dbReference>
<proteinExistence type="predicted"/>
<gene>
    <name evidence="2" type="ORF">EMH_0060240</name>
</gene>
<dbReference type="GeneID" id="25380635"/>
<dbReference type="OrthoDB" id="329659at2759"/>